<dbReference type="EMBL" id="JBEUKS010000001">
    <property type="protein sequence ID" value="MFC1436919.1"/>
    <property type="molecule type" value="Genomic_DNA"/>
</dbReference>
<dbReference type="SUPFAM" id="SSF53067">
    <property type="entry name" value="Actin-like ATPase domain"/>
    <property type="match status" value="1"/>
</dbReference>
<dbReference type="Gene3D" id="3.30.420.40">
    <property type="match status" value="3"/>
</dbReference>
<evidence type="ECO:0000313" key="4">
    <source>
        <dbReference type="Proteomes" id="UP001592581"/>
    </source>
</evidence>
<dbReference type="InterPro" id="IPR000835">
    <property type="entry name" value="HTH_MarR-typ"/>
</dbReference>
<dbReference type="InterPro" id="IPR043129">
    <property type="entry name" value="ATPase_NBD"/>
</dbReference>
<name>A0ABV6XG64_9ACTN</name>
<dbReference type="Pfam" id="PF00480">
    <property type="entry name" value="ROK"/>
    <property type="match status" value="1"/>
</dbReference>
<dbReference type="SUPFAM" id="SSF46785">
    <property type="entry name" value="Winged helix' DNA-binding domain"/>
    <property type="match status" value="1"/>
</dbReference>
<feature type="domain" description="HTH marR-type" evidence="2">
    <location>
        <begin position="13"/>
        <end position="55"/>
    </location>
</feature>
<dbReference type="RefSeq" id="WP_380561877.1">
    <property type="nucleotide sequence ID" value="NZ_JBEUKS010000001.1"/>
</dbReference>
<dbReference type="Proteomes" id="UP001592581">
    <property type="component" value="Unassembled WGS sequence"/>
</dbReference>
<organism evidence="3 4">
    <name type="scientific">Streptacidiphilus jeojiensis</name>
    <dbReference type="NCBI Taxonomy" id="3229225"/>
    <lineage>
        <taxon>Bacteria</taxon>
        <taxon>Bacillati</taxon>
        <taxon>Actinomycetota</taxon>
        <taxon>Actinomycetes</taxon>
        <taxon>Kitasatosporales</taxon>
        <taxon>Streptomycetaceae</taxon>
        <taxon>Streptacidiphilus</taxon>
    </lineage>
</organism>
<comment type="caution">
    <text evidence="3">The sequence shown here is derived from an EMBL/GenBank/DDBJ whole genome shotgun (WGS) entry which is preliminary data.</text>
</comment>
<dbReference type="InterPro" id="IPR036388">
    <property type="entry name" value="WH-like_DNA-bd_sf"/>
</dbReference>
<dbReference type="PROSITE" id="PS01125">
    <property type="entry name" value="ROK"/>
    <property type="match status" value="1"/>
</dbReference>
<dbReference type="PANTHER" id="PTHR18964:SF173">
    <property type="entry name" value="GLUCOKINASE"/>
    <property type="match status" value="1"/>
</dbReference>
<keyword evidence="4" id="KW-1185">Reference proteome</keyword>
<gene>
    <name evidence="3" type="ORF">ABUW04_01490</name>
</gene>
<evidence type="ECO:0000256" key="1">
    <source>
        <dbReference type="ARBA" id="ARBA00006479"/>
    </source>
</evidence>
<evidence type="ECO:0000259" key="2">
    <source>
        <dbReference type="Pfam" id="PF12802"/>
    </source>
</evidence>
<accession>A0ABV6XG64</accession>
<dbReference type="PANTHER" id="PTHR18964">
    <property type="entry name" value="ROK (REPRESSOR, ORF, KINASE) FAMILY"/>
    <property type="match status" value="1"/>
</dbReference>
<comment type="similarity">
    <text evidence="1">Belongs to the ROK (NagC/XylR) family.</text>
</comment>
<dbReference type="InterPro" id="IPR049874">
    <property type="entry name" value="ROK_cs"/>
</dbReference>
<dbReference type="Gene3D" id="1.10.10.10">
    <property type="entry name" value="Winged helix-like DNA-binding domain superfamily/Winged helix DNA-binding domain"/>
    <property type="match status" value="1"/>
</dbReference>
<evidence type="ECO:0000313" key="3">
    <source>
        <dbReference type="EMBL" id="MFC1436919.1"/>
    </source>
</evidence>
<sequence length="367" mass="37814">MANLTALRDHNTAAVLGRIRAADEISRVELALATGLTAQAISKIVQRLAAEGLIAPAGRVPSAGGKPRTLLRLVPQARWVVGVQLHRHGSTLVLVDLAGRIVDATATRFDPSGATPQQTLDLIAAQVEAVIAELPRERVLGVGVACPGPLDQRTGVLHQVTGLPGWNGIPLRAELAARLGLPVFLDKDTTAGVLSRPGAPDRAFVYLGDGLGAGLVLGGRVQRGARTNAGEFGHQVIDPRGPRCACGNHGCLEALCRAALADGDRGRAADLLGEGIANLVRLLDLAQVVLAGEAVLADPDLFRAVVRERLPDPGWQQVGVTVTDAGEQVVALGAAGLVLGTLFGESDADGPDTAGLAAQAPAAQYPE</sequence>
<proteinExistence type="inferred from homology"/>
<dbReference type="InterPro" id="IPR036390">
    <property type="entry name" value="WH_DNA-bd_sf"/>
</dbReference>
<dbReference type="Pfam" id="PF12802">
    <property type="entry name" value="MarR_2"/>
    <property type="match status" value="1"/>
</dbReference>
<dbReference type="InterPro" id="IPR000600">
    <property type="entry name" value="ROK"/>
</dbReference>
<protein>
    <submittedName>
        <fullName evidence="3">ROK family transcriptional regulator</fullName>
    </submittedName>
</protein>
<reference evidence="3 4" key="1">
    <citation type="submission" date="2024-06" db="EMBL/GenBank/DDBJ databases">
        <authorList>
            <person name="Lee S.D."/>
        </authorList>
    </citation>
    <scope>NUCLEOTIDE SEQUENCE [LARGE SCALE GENOMIC DNA]</scope>
    <source>
        <strain evidence="3 4">N1-10</strain>
    </source>
</reference>